<dbReference type="OMA" id="FEKGYHY"/>
<proteinExistence type="predicted"/>
<dbReference type="GO" id="GO:0005886">
    <property type="term" value="C:plasma membrane"/>
    <property type="evidence" value="ECO:0000318"/>
    <property type="project" value="GO_Central"/>
</dbReference>
<evidence type="ECO:0000313" key="8">
    <source>
        <dbReference type="Proteomes" id="UP000000305"/>
    </source>
</evidence>
<feature type="transmembrane region" description="Helical" evidence="6">
    <location>
        <begin position="332"/>
        <end position="350"/>
    </location>
</feature>
<dbReference type="GO" id="GO:0022857">
    <property type="term" value="F:transmembrane transporter activity"/>
    <property type="evidence" value="ECO:0000318"/>
    <property type="project" value="GO_Central"/>
</dbReference>
<keyword evidence="2" id="KW-0813">Transport</keyword>
<dbReference type="InterPro" id="IPR036259">
    <property type="entry name" value="MFS_trans_sf"/>
</dbReference>
<dbReference type="EMBL" id="GL732524">
    <property type="protein sequence ID" value="EFX89510.1"/>
    <property type="molecule type" value="Genomic_DNA"/>
</dbReference>
<feature type="transmembrane region" description="Helical" evidence="6">
    <location>
        <begin position="211"/>
        <end position="230"/>
    </location>
</feature>
<feature type="transmembrane region" description="Helical" evidence="6">
    <location>
        <begin position="94"/>
        <end position="112"/>
    </location>
</feature>
<feature type="transmembrane region" description="Helical" evidence="6">
    <location>
        <begin position="62"/>
        <end position="82"/>
    </location>
</feature>
<dbReference type="KEGG" id="dpx:DAPPUDRAFT_303265"/>
<keyword evidence="8" id="KW-1185">Reference proteome</keyword>
<reference evidence="7 8" key="1">
    <citation type="journal article" date="2011" name="Science">
        <title>The ecoresponsive genome of Daphnia pulex.</title>
        <authorList>
            <person name="Colbourne J.K."/>
            <person name="Pfrender M.E."/>
            <person name="Gilbert D."/>
            <person name="Thomas W.K."/>
            <person name="Tucker A."/>
            <person name="Oakley T.H."/>
            <person name="Tokishita S."/>
            <person name="Aerts A."/>
            <person name="Arnold G.J."/>
            <person name="Basu M.K."/>
            <person name="Bauer D.J."/>
            <person name="Caceres C.E."/>
            <person name="Carmel L."/>
            <person name="Casola C."/>
            <person name="Choi J.H."/>
            <person name="Detter J.C."/>
            <person name="Dong Q."/>
            <person name="Dusheyko S."/>
            <person name="Eads B.D."/>
            <person name="Frohlich T."/>
            <person name="Geiler-Samerotte K.A."/>
            <person name="Gerlach D."/>
            <person name="Hatcher P."/>
            <person name="Jogdeo S."/>
            <person name="Krijgsveld J."/>
            <person name="Kriventseva E.V."/>
            <person name="Kultz D."/>
            <person name="Laforsch C."/>
            <person name="Lindquist E."/>
            <person name="Lopez J."/>
            <person name="Manak J.R."/>
            <person name="Muller J."/>
            <person name="Pangilinan J."/>
            <person name="Patwardhan R.P."/>
            <person name="Pitluck S."/>
            <person name="Pritham E.J."/>
            <person name="Rechtsteiner A."/>
            <person name="Rho M."/>
            <person name="Rogozin I.B."/>
            <person name="Sakarya O."/>
            <person name="Salamov A."/>
            <person name="Schaack S."/>
            <person name="Shapiro H."/>
            <person name="Shiga Y."/>
            <person name="Skalitzky C."/>
            <person name="Smith Z."/>
            <person name="Souvorov A."/>
            <person name="Sung W."/>
            <person name="Tang Z."/>
            <person name="Tsuchiya D."/>
            <person name="Tu H."/>
            <person name="Vos H."/>
            <person name="Wang M."/>
            <person name="Wolf Y.I."/>
            <person name="Yamagata H."/>
            <person name="Yamada T."/>
            <person name="Ye Y."/>
            <person name="Shaw J.R."/>
            <person name="Andrews J."/>
            <person name="Crease T.J."/>
            <person name="Tang H."/>
            <person name="Lucas S.M."/>
            <person name="Robertson H.M."/>
            <person name="Bork P."/>
            <person name="Koonin E.V."/>
            <person name="Zdobnov E.M."/>
            <person name="Grigoriev I.V."/>
            <person name="Lynch M."/>
            <person name="Boore J.L."/>
        </authorList>
    </citation>
    <scope>NUCLEOTIDE SEQUENCE [LARGE SCALE GENOMIC DNA]</scope>
</reference>
<protein>
    <recommendedName>
        <fullName evidence="9">Major facilitator superfamily (MFS) profile domain-containing protein</fullName>
    </recommendedName>
</protein>
<evidence type="ECO:0000256" key="4">
    <source>
        <dbReference type="ARBA" id="ARBA00022989"/>
    </source>
</evidence>
<evidence type="ECO:0000256" key="1">
    <source>
        <dbReference type="ARBA" id="ARBA00004141"/>
    </source>
</evidence>
<dbReference type="AlphaFoldDB" id="E9FU93"/>
<dbReference type="Proteomes" id="UP000000305">
    <property type="component" value="Unassembled WGS sequence"/>
</dbReference>
<feature type="transmembrane region" description="Helical" evidence="6">
    <location>
        <begin position="268"/>
        <end position="290"/>
    </location>
</feature>
<name>E9FU93_DAPPU</name>
<dbReference type="InterPro" id="IPR011701">
    <property type="entry name" value="MFS"/>
</dbReference>
<evidence type="ECO:0000256" key="6">
    <source>
        <dbReference type="SAM" id="Phobius"/>
    </source>
</evidence>
<dbReference type="Gene3D" id="1.20.1250.20">
    <property type="entry name" value="MFS general substrate transporter like domains"/>
    <property type="match status" value="2"/>
</dbReference>
<evidence type="ECO:0000256" key="2">
    <source>
        <dbReference type="ARBA" id="ARBA00022448"/>
    </source>
</evidence>
<sequence>MFLLPLQTLDDIVNKFVFSRKYVVLFCGFLLHLSYGSVLTFGNMTTYITSYQRNVLLLDVTYADTMWIQAISFATTGIALPLGSYLEKIWGPRLTIIVSMFFMSGGVLLTSMTVTHSLSLVVFTYGLLFGVGARAGYMSPIAAAMRWFPDSQHGVVNGFIIAGYGMGSFVFSLIQIGYVNPQNIPADSTGLYMCLLRYFDDVAVLERVPGLFIFLGCIYLAIQLLAVLFITNPPVCDVVKEETIDVQLSIPAEPMVPLLHVIRSPRFVALWFTFLFNDQTIIGVIGLYKAFGLNFWTDDKNLTLVGSVGAIFNALGRLAWGFLADRVQYRTLMLILTWSVVALLLSINATPLTNCVWFYACWIILLNMITPGTYILLPKAVRLYFGSYNIPFNYGLLFTSFVINSNLIQLIGKKKMSGDKNLFLIETFR</sequence>
<dbReference type="SUPFAM" id="SSF103473">
    <property type="entry name" value="MFS general substrate transporter"/>
    <property type="match status" value="1"/>
</dbReference>
<evidence type="ECO:0000313" key="7">
    <source>
        <dbReference type="EMBL" id="EFX89510.1"/>
    </source>
</evidence>
<evidence type="ECO:0008006" key="9">
    <source>
        <dbReference type="Google" id="ProtNLM"/>
    </source>
</evidence>
<feature type="transmembrane region" description="Helical" evidence="6">
    <location>
        <begin position="302"/>
        <end position="320"/>
    </location>
</feature>
<dbReference type="InParanoid" id="E9FU93"/>
<keyword evidence="5 6" id="KW-0472">Membrane</keyword>
<gene>
    <name evidence="7" type="ORF">DAPPUDRAFT_303265</name>
</gene>
<dbReference type="OrthoDB" id="410267at2759"/>
<feature type="transmembrane region" description="Helical" evidence="6">
    <location>
        <begin position="22"/>
        <end position="42"/>
    </location>
</feature>
<feature type="transmembrane region" description="Helical" evidence="6">
    <location>
        <begin position="356"/>
        <end position="377"/>
    </location>
</feature>
<evidence type="ECO:0000256" key="5">
    <source>
        <dbReference type="ARBA" id="ARBA00023136"/>
    </source>
</evidence>
<accession>E9FU93</accession>
<dbReference type="PANTHER" id="PTHR43385">
    <property type="entry name" value="RIBOFLAVIN TRANSPORTER RIBJ"/>
    <property type="match status" value="1"/>
</dbReference>
<dbReference type="HOGENOM" id="CLU_001265_59_6_1"/>
<comment type="subcellular location">
    <subcellularLocation>
        <location evidence="1">Membrane</location>
        <topology evidence="1">Multi-pass membrane protein</topology>
    </subcellularLocation>
</comment>
<organism evidence="7 8">
    <name type="scientific">Daphnia pulex</name>
    <name type="common">Water flea</name>
    <dbReference type="NCBI Taxonomy" id="6669"/>
    <lineage>
        <taxon>Eukaryota</taxon>
        <taxon>Metazoa</taxon>
        <taxon>Ecdysozoa</taxon>
        <taxon>Arthropoda</taxon>
        <taxon>Crustacea</taxon>
        <taxon>Branchiopoda</taxon>
        <taxon>Diplostraca</taxon>
        <taxon>Cladocera</taxon>
        <taxon>Anomopoda</taxon>
        <taxon>Daphniidae</taxon>
        <taxon>Daphnia</taxon>
    </lineage>
</organism>
<feature type="transmembrane region" description="Helical" evidence="6">
    <location>
        <begin position="118"/>
        <end position="137"/>
    </location>
</feature>
<keyword evidence="4 6" id="KW-1133">Transmembrane helix</keyword>
<evidence type="ECO:0000256" key="3">
    <source>
        <dbReference type="ARBA" id="ARBA00022692"/>
    </source>
</evidence>
<keyword evidence="3 6" id="KW-0812">Transmembrane</keyword>
<dbReference type="eggNOG" id="KOG2504">
    <property type="taxonomic scope" value="Eukaryota"/>
</dbReference>
<dbReference type="Pfam" id="PF07690">
    <property type="entry name" value="MFS_1"/>
    <property type="match status" value="1"/>
</dbReference>
<feature type="transmembrane region" description="Helical" evidence="6">
    <location>
        <begin position="158"/>
        <end position="178"/>
    </location>
</feature>
<dbReference type="InterPro" id="IPR052983">
    <property type="entry name" value="MFS_Riboflavin_Transporter"/>
</dbReference>
<dbReference type="PANTHER" id="PTHR43385:SF1">
    <property type="entry name" value="RIBOFLAVIN TRANSPORTER RIBJ"/>
    <property type="match status" value="1"/>
</dbReference>